<dbReference type="InterPro" id="IPR004101">
    <property type="entry name" value="Mur_ligase_C"/>
</dbReference>
<dbReference type="SUPFAM" id="SSF53623">
    <property type="entry name" value="MurD-like peptide ligases, catalytic domain"/>
    <property type="match status" value="1"/>
</dbReference>
<dbReference type="InterPro" id="IPR013221">
    <property type="entry name" value="Mur_ligase_cen"/>
</dbReference>
<feature type="domain" description="Mur ligase central" evidence="5">
    <location>
        <begin position="94"/>
        <end position="243"/>
    </location>
</feature>
<reference evidence="6 7" key="1">
    <citation type="journal article" date="2016" name="Nat. Commun.">
        <title>Thousands of microbial genomes shed light on interconnected biogeochemical processes in an aquifer system.</title>
        <authorList>
            <person name="Anantharaman K."/>
            <person name="Brown C.T."/>
            <person name="Hug L.A."/>
            <person name="Sharon I."/>
            <person name="Castelle C.J."/>
            <person name="Probst A.J."/>
            <person name="Thomas B.C."/>
            <person name="Singh A."/>
            <person name="Wilkins M.J."/>
            <person name="Karaoz U."/>
            <person name="Brodie E.L."/>
            <person name="Williams K.H."/>
            <person name="Hubbard S.S."/>
            <person name="Banfield J.F."/>
        </authorList>
    </citation>
    <scope>NUCLEOTIDE SEQUENCE [LARGE SCALE GENOMIC DNA]</scope>
</reference>
<name>A0A1F5S1R1_9BACT</name>
<evidence type="ECO:0000313" key="6">
    <source>
        <dbReference type="EMBL" id="OGF20502.1"/>
    </source>
</evidence>
<dbReference type="PANTHER" id="PTHR43024:SF1">
    <property type="entry name" value="UDP-N-ACETYLMURAMOYL-TRIPEPTIDE--D-ALANYL-D-ALANINE LIGASE"/>
    <property type="match status" value="1"/>
</dbReference>
<dbReference type="GO" id="GO:0016881">
    <property type="term" value="F:acid-amino acid ligase activity"/>
    <property type="evidence" value="ECO:0007669"/>
    <property type="project" value="InterPro"/>
</dbReference>
<evidence type="ECO:0000256" key="2">
    <source>
        <dbReference type="ARBA" id="ARBA00022741"/>
    </source>
</evidence>
<dbReference type="GO" id="GO:0005524">
    <property type="term" value="F:ATP binding"/>
    <property type="evidence" value="ECO:0007669"/>
    <property type="project" value="UniProtKB-KW"/>
</dbReference>
<dbReference type="Pfam" id="PF02875">
    <property type="entry name" value="Mur_ligase_C"/>
    <property type="match status" value="1"/>
</dbReference>
<keyword evidence="1" id="KW-0436">Ligase</keyword>
<keyword evidence="3" id="KW-0067">ATP-binding</keyword>
<proteinExistence type="predicted"/>
<evidence type="ECO:0008006" key="8">
    <source>
        <dbReference type="Google" id="ProtNLM"/>
    </source>
</evidence>
<sequence length="426" mass="46909">MKKIMQKILYILAKKVLKKYKPEVIGITGSMGKTSAKEAVFAVLSSKFKVRQNIKNYNNELGMPLSILDVESGNRSIVKWLKVIFKGISLILFKDKDYPQILILEMGADHPGDIKYLTDLAPCKIGVATGIGPAHLEFFESVDKIVKEKRVIISHLDSSGCAILNHDDEKVYEMREKSKARVLTYGFDSEAGVRAQEDSIIGDGIEIEGMKFKLSYNGSVVPVFIPGVLGRQHIYAALVATAVGVAYDMNLVEISESLKNYKAPKGRMNLIPGIKKTLIIDDSYNSSPIPAEAALGVMKSINLPQDDKKFAILGDMLELGGFSEEGHRQVGRAVFANGIDFLITVGERSRDIGRSAIKEGMPEEVVFNFPTAEEAGLFAQSKIKQGDLILVKGSQGARMEKVVKELMAEPLLAKDLLVRQGEEWQS</sequence>
<organism evidence="6 7">
    <name type="scientific">Candidatus Falkowbacteria bacterium RIFOXYA2_FULL_38_12</name>
    <dbReference type="NCBI Taxonomy" id="1797993"/>
    <lineage>
        <taxon>Bacteria</taxon>
        <taxon>Candidatus Falkowiibacteriota</taxon>
    </lineage>
</organism>
<dbReference type="EMBL" id="MFGA01000023">
    <property type="protein sequence ID" value="OGF20502.1"/>
    <property type="molecule type" value="Genomic_DNA"/>
</dbReference>
<protein>
    <recommendedName>
        <fullName evidence="8">UDP-N-acetylmuramoyl-tripeptide--D-alanyl-D-alanine ligase</fullName>
    </recommendedName>
</protein>
<feature type="domain" description="Mur ligase C-terminal" evidence="4">
    <location>
        <begin position="266"/>
        <end position="394"/>
    </location>
</feature>
<dbReference type="Proteomes" id="UP000177407">
    <property type="component" value="Unassembled WGS sequence"/>
</dbReference>
<comment type="caution">
    <text evidence="6">The sequence shown here is derived from an EMBL/GenBank/DDBJ whole genome shotgun (WGS) entry which is preliminary data.</text>
</comment>
<dbReference type="InterPro" id="IPR051046">
    <property type="entry name" value="MurCDEF_CellWall_CoF430Synth"/>
</dbReference>
<evidence type="ECO:0000256" key="3">
    <source>
        <dbReference type="ARBA" id="ARBA00022840"/>
    </source>
</evidence>
<dbReference type="InterPro" id="IPR036565">
    <property type="entry name" value="Mur-like_cat_sf"/>
</dbReference>
<dbReference type="PANTHER" id="PTHR43024">
    <property type="entry name" value="UDP-N-ACETYLMURAMOYL-TRIPEPTIDE--D-ALANYL-D-ALANINE LIGASE"/>
    <property type="match status" value="1"/>
</dbReference>
<gene>
    <name evidence="6" type="ORF">A2257_04030</name>
</gene>
<keyword evidence="2" id="KW-0547">Nucleotide-binding</keyword>
<evidence type="ECO:0000313" key="7">
    <source>
        <dbReference type="Proteomes" id="UP000177407"/>
    </source>
</evidence>
<evidence type="ECO:0000259" key="5">
    <source>
        <dbReference type="Pfam" id="PF08245"/>
    </source>
</evidence>
<dbReference type="Gene3D" id="3.40.1190.10">
    <property type="entry name" value="Mur-like, catalytic domain"/>
    <property type="match status" value="1"/>
</dbReference>
<dbReference type="Gene3D" id="3.90.190.20">
    <property type="entry name" value="Mur ligase, C-terminal domain"/>
    <property type="match status" value="1"/>
</dbReference>
<accession>A0A1F5S1R1</accession>
<dbReference type="AlphaFoldDB" id="A0A1F5S1R1"/>
<dbReference type="Pfam" id="PF08245">
    <property type="entry name" value="Mur_ligase_M"/>
    <property type="match status" value="1"/>
</dbReference>
<evidence type="ECO:0000256" key="1">
    <source>
        <dbReference type="ARBA" id="ARBA00022598"/>
    </source>
</evidence>
<dbReference type="SUPFAM" id="SSF53244">
    <property type="entry name" value="MurD-like peptide ligases, peptide-binding domain"/>
    <property type="match status" value="1"/>
</dbReference>
<dbReference type="InterPro" id="IPR036615">
    <property type="entry name" value="Mur_ligase_C_dom_sf"/>
</dbReference>
<evidence type="ECO:0000259" key="4">
    <source>
        <dbReference type="Pfam" id="PF02875"/>
    </source>
</evidence>